<comment type="caution">
    <text evidence="14">The sequence shown here is derived from an EMBL/GenBank/DDBJ whole genome shotgun (WGS) entry which is preliminary data.</text>
</comment>
<comment type="pathway">
    <text evidence="12">Carbohydrate metabolism; D-ribose degradation; D-ribose 5-phosphate from beta-D-ribopyranose: step 2/2.</text>
</comment>
<evidence type="ECO:0000256" key="1">
    <source>
        <dbReference type="ARBA" id="ARBA00005380"/>
    </source>
</evidence>
<keyword evidence="6 12" id="KW-0547">Nucleotide-binding</keyword>
<feature type="binding site" evidence="12">
    <location>
        <position position="160"/>
    </location>
    <ligand>
        <name>substrate</name>
    </ligand>
</feature>
<reference evidence="14" key="1">
    <citation type="submission" date="2021-03" db="EMBL/GenBank/DDBJ databases">
        <title>Comparative genomics and phylogenomic investigation of the class Geoglossomycetes provide insights into ecological specialization and systematics.</title>
        <authorList>
            <person name="Melie T."/>
            <person name="Pirro S."/>
            <person name="Miller A.N."/>
            <person name="Quandt A."/>
        </authorList>
    </citation>
    <scope>NUCLEOTIDE SEQUENCE</scope>
    <source>
        <strain evidence="14">CAQ_001_2017</strain>
    </source>
</reference>
<evidence type="ECO:0000256" key="7">
    <source>
        <dbReference type="ARBA" id="ARBA00022777"/>
    </source>
</evidence>
<feature type="binding site" evidence="12">
    <location>
        <position position="320"/>
    </location>
    <ligand>
        <name>K(+)</name>
        <dbReference type="ChEBI" id="CHEBI:29103"/>
    </ligand>
</feature>
<keyword evidence="12" id="KW-0963">Cytoplasm</keyword>
<keyword evidence="15" id="KW-1185">Reference proteome</keyword>
<dbReference type="InterPro" id="IPR011877">
    <property type="entry name" value="Ribokinase"/>
</dbReference>
<evidence type="ECO:0000256" key="9">
    <source>
        <dbReference type="ARBA" id="ARBA00022842"/>
    </source>
</evidence>
<keyword evidence="9 12" id="KW-0460">Magnesium</keyword>
<evidence type="ECO:0000313" key="15">
    <source>
        <dbReference type="Proteomes" id="UP000750711"/>
    </source>
</evidence>
<dbReference type="GO" id="GO:0004747">
    <property type="term" value="F:ribokinase activity"/>
    <property type="evidence" value="ECO:0007669"/>
    <property type="project" value="UniProtKB-UniRule"/>
</dbReference>
<name>A0A9P8IHJ6_9PEZI</name>
<feature type="binding site" evidence="12">
    <location>
        <position position="275"/>
    </location>
    <ligand>
        <name>K(+)</name>
        <dbReference type="ChEBI" id="CHEBI:29103"/>
    </ligand>
</feature>
<keyword evidence="5 12" id="KW-0479">Metal-binding</keyword>
<feature type="binding site" evidence="12">
    <location>
        <position position="324"/>
    </location>
    <ligand>
        <name>K(+)</name>
        <dbReference type="ChEBI" id="CHEBI:29103"/>
    </ligand>
</feature>
<dbReference type="AlphaFoldDB" id="A0A9P8IHJ6"/>
<evidence type="ECO:0000256" key="12">
    <source>
        <dbReference type="HAMAP-Rule" id="MF_03215"/>
    </source>
</evidence>
<dbReference type="EC" id="2.7.1.15" evidence="2 12"/>
<keyword evidence="4 12" id="KW-0808">Transferase</keyword>
<dbReference type="InterPro" id="IPR011611">
    <property type="entry name" value="PfkB_dom"/>
</dbReference>
<evidence type="ECO:0000313" key="14">
    <source>
        <dbReference type="EMBL" id="KAH0544943.1"/>
    </source>
</evidence>
<feature type="active site" description="Proton acceptor" evidence="12">
    <location>
        <position position="279"/>
    </location>
</feature>
<dbReference type="Pfam" id="PF00294">
    <property type="entry name" value="PfkB"/>
    <property type="match status" value="1"/>
</dbReference>
<accession>A0A9P8IHJ6</accession>
<evidence type="ECO:0000256" key="4">
    <source>
        <dbReference type="ARBA" id="ARBA00022679"/>
    </source>
</evidence>
<proteinExistence type="inferred from homology"/>
<comment type="function">
    <text evidence="12">Catalyzes the phosphorylation of ribose at O-5 in a reaction requiring ATP and magnesium. The resulting D-ribose-5-phosphate can then be used either for sythesis of nucleotides, histidine, and tryptophan, or as a component of the pentose phosphate pathway.</text>
</comment>
<feature type="binding site" evidence="12">
    <location>
        <position position="273"/>
    </location>
    <ligand>
        <name>K(+)</name>
        <dbReference type="ChEBI" id="CHEBI:29103"/>
    </ligand>
</feature>
<feature type="binding site" evidence="12">
    <location>
        <position position="207"/>
    </location>
    <ligand>
        <name>ATP</name>
        <dbReference type="ChEBI" id="CHEBI:30616"/>
    </ligand>
</feature>
<dbReference type="InterPro" id="IPR002139">
    <property type="entry name" value="Ribo/fructo_kinase"/>
</dbReference>
<dbReference type="InterPro" id="IPR029056">
    <property type="entry name" value="Ribokinase-like"/>
</dbReference>
<comment type="activity regulation">
    <text evidence="12">Activated by a monovalent cation that binds near, but not in, the active site. The most likely occupant of the site in vivo is potassium. Ion binding induces a conformational change that may alter substrate affinity.</text>
</comment>
<sequence length="331" mass="34485">MSRSIITVIGSLNADLITRTSRIPSPGETLTSSSFSIGCGGKGANQAVACVRLSRPKKRDARLKASHDDAAASILVRMEGAVGDDAFGQSLIGALEGDGIDVSGVQVRRDGGTGVAVILVVEGSGENRILLSPGANATLRPEAFGSLATPVPDLLVVQLEIPLDTVLATLRAAAACSPPVPVLFNPAPAAATLPQWAYEMVEHLVVNETEAAILYGASEEHVRSNLSQVGKEFQRRGARNVVITLGKSGSWFTSGSGEDGQQVVAAARADVVDTTGAGDTFIGAYAVSVVQQRREGGRFSIRSAVEWANRAAAKAVEREGAMESIPWLDEV</sequence>
<evidence type="ECO:0000256" key="8">
    <source>
        <dbReference type="ARBA" id="ARBA00022840"/>
    </source>
</evidence>
<evidence type="ECO:0000256" key="2">
    <source>
        <dbReference type="ARBA" id="ARBA00012035"/>
    </source>
</evidence>
<dbReference type="Proteomes" id="UP000750711">
    <property type="component" value="Unassembled WGS sequence"/>
</dbReference>
<keyword evidence="11 12" id="KW-0119">Carbohydrate metabolism</keyword>
<comment type="similarity">
    <text evidence="1">Belongs to the carbohydrate kinase pfkB family.</text>
</comment>
<comment type="subunit">
    <text evidence="12">Homodimer.</text>
</comment>
<comment type="similarity">
    <text evidence="12">Belongs to the carbohydrate kinase PfkB family. Ribokinase subfamily.</text>
</comment>
<evidence type="ECO:0000256" key="6">
    <source>
        <dbReference type="ARBA" id="ARBA00022741"/>
    </source>
</evidence>
<feature type="binding site" evidence="12">
    <location>
        <position position="309"/>
    </location>
    <ligand>
        <name>ATP</name>
        <dbReference type="ChEBI" id="CHEBI:30616"/>
    </ligand>
</feature>
<evidence type="ECO:0000256" key="5">
    <source>
        <dbReference type="ARBA" id="ARBA00022723"/>
    </source>
</evidence>
<dbReference type="PROSITE" id="PS00584">
    <property type="entry name" value="PFKB_KINASES_2"/>
    <property type="match status" value="1"/>
</dbReference>
<evidence type="ECO:0000256" key="3">
    <source>
        <dbReference type="ARBA" id="ARBA00016943"/>
    </source>
</evidence>
<comment type="caution">
    <text evidence="12">Lacks conserved residue(s) required for the propagation of feature annotation.</text>
</comment>
<dbReference type="CDD" id="cd01174">
    <property type="entry name" value="ribokinase"/>
    <property type="match status" value="1"/>
</dbReference>
<keyword evidence="10 12" id="KW-0630">Potassium</keyword>
<dbReference type="GO" id="GO:0005737">
    <property type="term" value="C:cytoplasm"/>
    <property type="evidence" value="ECO:0007669"/>
    <property type="project" value="UniProtKB-SubCell"/>
</dbReference>
<dbReference type="GO" id="GO:0005634">
    <property type="term" value="C:nucleus"/>
    <property type="evidence" value="ECO:0007669"/>
    <property type="project" value="UniProtKB-SubCell"/>
</dbReference>
<feature type="binding site" evidence="12">
    <location>
        <begin position="278"/>
        <end position="279"/>
    </location>
    <ligand>
        <name>ATP</name>
        <dbReference type="ChEBI" id="CHEBI:30616"/>
    </ligand>
</feature>
<evidence type="ECO:0000259" key="13">
    <source>
        <dbReference type="Pfam" id="PF00294"/>
    </source>
</evidence>
<evidence type="ECO:0000256" key="11">
    <source>
        <dbReference type="ARBA" id="ARBA00023277"/>
    </source>
</evidence>
<comment type="cofactor">
    <cofactor evidence="12">
        <name>Mg(2+)</name>
        <dbReference type="ChEBI" id="CHEBI:18420"/>
    </cofactor>
    <text evidence="12">Requires a divalent cation, most likely magnesium in vivo, as an electrophilic catalyst to aid phosphoryl group transfer. It is the chelate of the metal and the nucleotide that is the actual substrate.</text>
</comment>
<dbReference type="SUPFAM" id="SSF53613">
    <property type="entry name" value="Ribokinase-like"/>
    <property type="match status" value="1"/>
</dbReference>
<keyword evidence="7 12" id="KW-0418">Kinase</keyword>
<organism evidence="14 15">
    <name type="scientific">Trichoglossum hirsutum</name>
    <dbReference type="NCBI Taxonomy" id="265104"/>
    <lineage>
        <taxon>Eukaryota</taxon>
        <taxon>Fungi</taxon>
        <taxon>Dikarya</taxon>
        <taxon>Ascomycota</taxon>
        <taxon>Pezizomycotina</taxon>
        <taxon>Geoglossomycetes</taxon>
        <taxon>Geoglossales</taxon>
        <taxon>Geoglossaceae</taxon>
        <taxon>Trichoglossum</taxon>
    </lineage>
</organism>
<dbReference type="HAMAP" id="MF_01987">
    <property type="entry name" value="Ribokinase"/>
    <property type="match status" value="1"/>
</dbReference>
<feature type="binding site" evidence="12">
    <location>
        <begin position="13"/>
        <end position="15"/>
    </location>
    <ligand>
        <name>substrate</name>
    </ligand>
</feature>
<comment type="subcellular location">
    <subcellularLocation>
        <location evidence="12">Cytoplasm</location>
    </subcellularLocation>
    <subcellularLocation>
        <location evidence="12">Nucleus</location>
    </subcellularLocation>
</comment>
<dbReference type="GO" id="GO:0046872">
    <property type="term" value="F:metal ion binding"/>
    <property type="evidence" value="ECO:0007669"/>
    <property type="project" value="UniProtKB-KW"/>
</dbReference>
<feature type="binding site" evidence="12">
    <location>
        <position position="315"/>
    </location>
    <ligand>
        <name>K(+)</name>
        <dbReference type="ChEBI" id="CHEBI:29103"/>
    </ligand>
</feature>
<keyword evidence="8 12" id="KW-0067">ATP-binding</keyword>
<dbReference type="InterPro" id="IPR002173">
    <property type="entry name" value="Carboh/pur_kinase_PfkB_CS"/>
</dbReference>
<dbReference type="Gene3D" id="3.40.1190.20">
    <property type="match status" value="1"/>
</dbReference>
<dbReference type="EMBL" id="JAGHQM010003304">
    <property type="protein sequence ID" value="KAH0544943.1"/>
    <property type="molecule type" value="Genomic_DNA"/>
</dbReference>
<evidence type="ECO:0000256" key="10">
    <source>
        <dbReference type="ARBA" id="ARBA00022958"/>
    </source>
</evidence>
<feature type="domain" description="Carbohydrate kinase PfkB" evidence="13">
    <location>
        <begin position="6"/>
        <end position="327"/>
    </location>
</feature>
<protein>
    <recommendedName>
        <fullName evidence="3 12">Ribokinase</fullName>
        <shortName evidence="12">RK</shortName>
        <ecNumber evidence="2 12">2.7.1.15</ecNumber>
    </recommendedName>
</protein>
<keyword evidence="12" id="KW-0539">Nucleus</keyword>
<dbReference type="PANTHER" id="PTHR10584">
    <property type="entry name" value="SUGAR KINASE"/>
    <property type="match status" value="1"/>
</dbReference>
<dbReference type="PRINTS" id="PR00990">
    <property type="entry name" value="RIBOKINASE"/>
</dbReference>
<dbReference type="GO" id="GO:0005524">
    <property type="term" value="F:ATP binding"/>
    <property type="evidence" value="ECO:0007669"/>
    <property type="project" value="UniProtKB-UniRule"/>
</dbReference>
<gene>
    <name evidence="14" type="ORF">GP486_008480</name>
</gene>
<feature type="binding site" evidence="12">
    <location>
        <begin position="244"/>
        <end position="249"/>
    </location>
    <ligand>
        <name>ATP</name>
        <dbReference type="ChEBI" id="CHEBI:30616"/>
    </ligand>
</feature>
<feature type="binding site" evidence="12">
    <location>
        <position position="318"/>
    </location>
    <ligand>
        <name>K(+)</name>
        <dbReference type="ChEBI" id="CHEBI:29103"/>
    </ligand>
</feature>
<dbReference type="PANTHER" id="PTHR10584:SF166">
    <property type="entry name" value="RIBOKINASE"/>
    <property type="match status" value="1"/>
</dbReference>
<comment type="catalytic activity">
    <reaction evidence="12">
        <text>D-ribose + ATP = D-ribose 5-phosphate + ADP + H(+)</text>
        <dbReference type="Rhea" id="RHEA:13697"/>
        <dbReference type="ChEBI" id="CHEBI:15378"/>
        <dbReference type="ChEBI" id="CHEBI:30616"/>
        <dbReference type="ChEBI" id="CHEBI:47013"/>
        <dbReference type="ChEBI" id="CHEBI:78346"/>
        <dbReference type="ChEBI" id="CHEBI:456216"/>
        <dbReference type="EC" id="2.7.1.15"/>
    </reaction>
</comment>
<feature type="binding site" evidence="12">
    <location>
        <begin position="41"/>
        <end position="45"/>
    </location>
    <ligand>
        <name>substrate</name>
    </ligand>
</feature>
<feature type="binding site" evidence="12">
    <location>
        <position position="279"/>
    </location>
    <ligand>
        <name>substrate</name>
    </ligand>
</feature>
<dbReference type="GO" id="GO:0019303">
    <property type="term" value="P:D-ribose catabolic process"/>
    <property type="evidence" value="ECO:0007669"/>
    <property type="project" value="UniProtKB-UniRule"/>
</dbReference>